<proteinExistence type="predicted"/>
<evidence type="ECO:0000313" key="2">
    <source>
        <dbReference type="EMBL" id="CAB4333614.1"/>
    </source>
</evidence>
<organism evidence="2">
    <name type="scientific">freshwater metagenome</name>
    <dbReference type="NCBI Taxonomy" id="449393"/>
    <lineage>
        <taxon>unclassified sequences</taxon>
        <taxon>metagenomes</taxon>
        <taxon>ecological metagenomes</taxon>
    </lineage>
</organism>
<dbReference type="Pfam" id="PF09995">
    <property type="entry name" value="MPAB_Lcp_cat"/>
    <property type="match status" value="1"/>
</dbReference>
<accession>A0A6J5YU02</accession>
<dbReference type="AlphaFoldDB" id="A0A6J5YU02"/>
<dbReference type="EMBL" id="CAESAG010000039">
    <property type="protein sequence ID" value="CAB4333614.1"/>
    <property type="molecule type" value="Genomic_DNA"/>
</dbReference>
<protein>
    <submittedName>
        <fullName evidence="2">Unannotated protein</fullName>
    </submittedName>
</protein>
<evidence type="ECO:0000259" key="1">
    <source>
        <dbReference type="Pfam" id="PF09995"/>
    </source>
</evidence>
<reference evidence="2" key="1">
    <citation type="submission" date="2020-05" db="EMBL/GenBank/DDBJ databases">
        <authorList>
            <person name="Chiriac C."/>
            <person name="Salcher M."/>
            <person name="Ghai R."/>
            <person name="Kavagutti S V."/>
        </authorList>
    </citation>
    <scope>NUCLEOTIDE SEQUENCE</scope>
</reference>
<name>A0A6J5YU02_9ZZZZ</name>
<dbReference type="GO" id="GO:0016491">
    <property type="term" value="F:oxidoreductase activity"/>
    <property type="evidence" value="ECO:0007669"/>
    <property type="project" value="InterPro"/>
</dbReference>
<feature type="domain" description="ER-bound oxygenase mpaB/mpaB'/Rubber oxygenase catalytic" evidence="1">
    <location>
        <begin position="51"/>
        <end position="273"/>
    </location>
</feature>
<dbReference type="InterPro" id="IPR018713">
    <property type="entry name" value="MPAB/Lcp_cat_dom"/>
</dbReference>
<dbReference type="PANTHER" id="PTHR36151">
    <property type="entry name" value="BLR2777 PROTEIN"/>
    <property type="match status" value="1"/>
</dbReference>
<sequence length="303" mass="33587">MHKIIGAFGGNRAADAFRKTVSGDPSGAPQWAQQMAIGDDVGLFGPGSAVWEVHGSISTLVGGIRALLMQAAHPAALTGVAEHSQYDTDPLGRLERTTRWLTITSFGSTEAIAREAQRVNEIHKRVSGDFQDKSGHQSQYSAADPRYLLWVHCAFTDSFLRTFEELGYDISDLGDQYIREWAKSAQPLGLSKAPLSRQEMRDEMARFASQEVGAIAMTPPIVKFILKPPFSMGGLFFYAILRNAAISTIDQPFLKILGLKPRSKNWLRVSRVLLDFLSYMLGHESPSQKIARARIERIQLSHE</sequence>
<gene>
    <name evidence="2" type="ORF">UFOPK4080_00382</name>
</gene>
<dbReference type="PANTHER" id="PTHR36151:SF3">
    <property type="entry name" value="ER-BOUND OXYGENASE MPAB_MPAB'_RUBBER OXYGENASE CATALYTIC DOMAIN-CONTAINING PROTEIN"/>
    <property type="match status" value="1"/>
</dbReference>